<proteinExistence type="predicted"/>
<dbReference type="STRING" id="28094.SAMN06295900_12726"/>
<keyword evidence="3" id="KW-1185">Reference proteome</keyword>
<sequence>MTTLQIRLLSFVTFAVFCATITYWVIVLSARPPAAPPAAAVAPSVSVEDATALFGGKLTRDVNRSIKLFGILALREGAAAIVGVGDEPPHAIALGGRIGEDSKLAEVRPRSIVIDHNGVRSEVFLPTNVTGPTIYVR</sequence>
<dbReference type="EMBL" id="FXAH01000027">
    <property type="protein sequence ID" value="SMF82696.1"/>
    <property type="molecule type" value="Genomic_DNA"/>
</dbReference>
<evidence type="ECO:0000313" key="3">
    <source>
        <dbReference type="Proteomes" id="UP000192911"/>
    </source>
</evidence>
<gene>
    <name evidence="2" type="ORF">SAMN06295900_12726</name>
</gene>
<dbReference type="AlphaFoldDB" id="A0A1X7HAG2"/>
<keyword evidence="1" id="KW-0812">Transmembrane</keyword>
<keyword evidence="1" id="KW-1133">Transmembrane helix</keyword>
<protein>
    <submittedName>
        <fullName evidence="2">General secretion pathway protein C</fullName>
    </submittedName>
</protein>
<evidence type="ECO:0000256" key="1">
    <source>
        <dbReference type="SAM" id="Phobius"/>
    </source>
</evidence>
<name>A0A1X7HAG2_TRICW</name>
<evidence type="ECO:0000313" key="2">
    <source>
        <dbReference type="EMBL" id="SMF82696.1"/>
    </source>
</evidence>
<feature type="transmembrane region" description="Helical" evidence="1">
    <location>
        <begin position="6"/>
        <end position="26"/>
    </location>
</feature>
<dbReference type="RefSeq" id="WP_085230823.1">
    <property type="nucleotide sequence ID" value="NZ_BSQD01000024.1"/>
</dbReference>
<dbReference type="GeneID" id="95550138"/>
<reference evidence="3" key="1">
    <citation type="submission" date="2017-04" db="EMBL/GenBank/DDBJ databases">
        <authorList>
            <person name="Varghese N."/>
            <person name="Submissions S."/>
        </authorList>
    </citation>
    <scope>NUCLEOTIDE SEQUENCE [LARGE SCALE GENOMIC DNA]</scope>
    <source>
        <strain evidence="3">Ballard 720</strain>
    </source>
</reference>
<accession>A0A1X7HAG2</accession>
<dbReference type="Proteomes" id="UP000192911">
    <property type="component" value="Unassembled WGS sequence"/>
</dbReference>
<keyword evidence="1" id="KW-0472">Membrane</keyword>
<organism evidence="2 3">
    <name type="scientific">Trinickia caryophylli</name>
    <name type="common">Paraburkholderia caryophylli</name>
    <dbReference type="NCBI Taxonomy" id="28094"/>
    <lineage>
        <taxon>Bacteria</taxon>
        <taxon>Pseudomonadati</taxon>
        <taxon>Pseudomonadota</taxon>
        <taxon>Betaproteobacteria</taxon>
        <taxon>Burkholderiales</taxon>
        <taxon>Burkholderiaceae</taxon>
        <taxon>Trinickia</taxon>
    </lineage>
</organism>